<dbReference type="Gene3D" id="3.20.20.80">
    <property type="entry name" value="Glycosidases"/>
    <property type="match status" value="1"/>
</dbReference>
<dbReference type="InterPro" id="IPR001579">
    <property type="entry name" value="Glyco_hydro_18_chit_AS"/>
</dbReference>
<sequence>MSPPNRKSFATNVAAFVAEHELDGVDFDWEYPGAIDIPGTPPGLETDGPNYYKFLIVMRGQLAKEKSLLIAAPASYWYLKAFPIAQMAKQLDYIVFMAYDLHGEVGSTRFSPVANIRKANGMPVTINLTETTYALSLITKAGVPTNKIFVGESSYGRSFLMSKKKDARGLTASLKATGSTLQQQKGVCTDTGGYISNAEIDEIAILGDNVQTWHDGASNSDIMVYNDTQWVADMSRTTKETRRLHWKNYNFAGTIDWAVVLQSYADDEYYDYETGEGGEELLPPLPDDPDCSGSYHDLESIEKDFGTIDELCLGQYILEVLQKNFTSSLAAYDDLMKDGYDGKFKTYAKSVVSASKKVVENFMYENGKSYFSCSSQRPSSVDCRYCEEYDCIPEGNCDNPEVHCETPEYRYRNMTQPCPPDYSLRGQCQTIDARYSQSVYWTLEYPDAFWADLYTETGVAQEDIERKNVRHFPCYLTEKHCENTYWDYNFPVPSEYDEEDVVNPKDVVSEAYNKLKALLPQLSDVVERVKNEKFFGDINELIDAVSMPVLMVSDAIEHMQSIIEIAKEIEEAKAKAILFAFMGAIIFFVPVIGEVMGAVSSLASIGRIVSLLGATGNVGLDVYTILDDPENAPLAIFSLILSPLALMDVVKVGQAARARREMPTSNVAILGDRLSARP</sequence>
<dbReference type="InParanoid" id="C8V5W8"/>
<evidence type="ECO:0000256" key="8">
    <source>
        <dbReference type="ARBA" id="ARBA00023277"/>
    </source>
</evidence>
<keyword evidence="12" id="KW-1133">Transmembrane helix</keyword>
<dbReference type="OMA" id="RDWVKFG"/>
<keyword evidence="4" id="KW-0147">Chitin-binding</keyword>
<evidence type="ECO:0000256" key="7">
    <source>
        <dbReference type="ARBA" id="ARBA00023026"/>
    </source>
</evidence>
<dbReference type="InterPro" id="IPR011583">
    <property type="entry name" value="Chitinase_II/V-like_cat"/>
</dbReference>
<comment type="catalytic activity">
    <reaction evidence="1">
        <text>Random endo-hydrolysis of N-acetyl-beta-D-glucosaminide (1-&gt;4)-beta-linkages in chitin and chitodextrins.</text>
        <dbReference type="EC" id="3.2.1.14"/>
    </reaction>
</comment>
<dbReference type="AlphaFoldDB" id="C8V5W8"/>
<dbReference type="KEGG" id="ani:ANIA_10502"/>
<evidence type="ECO:0000313" key="15">
    <source>
        <dbReference type="Proteomes" id="UP000000560"/>
    </source>
</evidence>
<keyword evidence="5 11" id="KW-0378">Hydrolase</keyword>
<dbReference type="eggNOG" id="KOG2806">
    <property type="taxonomic scope" value="Eukaryota"/>
</dbReference>
<dbReference type="SUPFAM" id="SSF51445">
    <property type="entry name" value="(Trans)glycosidases"/>
    <property type="match status" value="1"/>
</dbReference>
<evidence type="ECO:0000256" key="6">
    <source>
        <dbReference type="ARBA" id="ARBA00023024"/>
    </source>
</evidence>
<dbReference type="Proteomes" id="UP000000560">
    <property type="component" value="Chromosome II"/>
</dbReference>
<evidence type="ECO:0000256" key="10">
    <source>
        <dbReference type="ARBA" id="ARBA00023326"/>
    </source>
</evidence>
<dbReference type="GO" id="GO:0000272">
    <property type="term" value="P:polysaccharide catabolic process"/>
    <property type="evidence" value="ECO:0007669"/>
    <property type="project" value="UniProtKB-KW"/>
</dbReference>
<comment type="similarity">
    <text evidence="2">Belongs to the glycosyl hydrolase 18 family. Chitinase class V subfamily.</text>
</comment>
<evidence type="ECO:0000256" key="5">
    <source>
        <dbReference type="ARBA" id="ARBA00022801"/>
    </source>
</evidence>
<keyword evidence="15" id="KW-1185">Reference proteome</keyword>
<evidence type="ECO:0000256" key="4">
    <source>
        <dbReference type="ARBA" id="ARBA00022669"/>
    </source>
</evidence>
<keyword evidence="8" id="KW-0119">Carbohydrate metabolism</keyword>
<keyword evidence="6" id="KW-0146">Chitin degradation</keyword>
<dbReference type="SUPFAM" id="SSF54556">
    <property type="entry name" value="Chitinase insertion domain"/>
    <property type="match status" value="1"/>
</dbReference>
<dbReference type="InterPro" id="IPR053214">
    <property type="entry name" value="LysM12-like"/>
</dbReference>
<reference evidence="15" key="2">
    <citation type="journal article" date="2009" name="Fungal Genet. Biol.">
        <title>The 2008 update of the Aspergillus nidulans genome annotation: a community effort.</title>
        <authorList>
            <person name="Wortman J.R."/>
            <person name="Gilsenan J.M."/>
            <person name="Joardar V."/>
            <person name="Deegan J."/>
            <person name="Clutterbuck J."/>
            <person name="Andersen M.R."/>
            <person name="Archer D."/>
            <person name="Bencina M."/>
            <person name="Braus G."/>
            <person name="Coutinho P."/>
            <person name="von Dohren H."/>
            <person name="Doonan J."/>
            <person name="Driessen A.J."/>
            <person name="Durek P."/>
            <person name="Espeso E."/>
            <person name="Fekete E."/>
            <person name="Flipphi M."/>
            <person name="Estrada C.G."/>
            <person name="Geysens S."/>
            <person name="Goldman G."/>
            <person name="de Groot P.W."/>
            <person name="Hansen K."/>
            <person name="Harris S.D."/>
            <person name="Heinekamp T."/>
            <person name="Helmstaedt K."/>
            <person name="Henrissat B."/>
            <person name="Hofmann G."/>
            <person name="Homan T."/>
            <person name="Horio T."/>
            <person name="Horiuchi H."/>
            <person name="James S."/>
            <person name="Jones M."/>
            <person name="Karaffa L."/>
            <person name="Karanyi Z."/>
            <person name="Kato M."/>
            <person name="Keller N."/>
            <person name="Kelly D.E."/>
            <person name="Kiel J.A."/>
            <person name="Kim J.M."/>
            <person name="van der Klei I.J."/>
            <person name="Klis F.M."/>
            <person name="Kovalchuk A."/>
            <person name="Krasevec N."/>
            <person name="Kubicek C.P."/>
            <person name="Liu B."/>
            <person name="Maccabe A."/>
            <person name="Meyer V."/>
            <person name="Mirabito P."/>
            <person name="Miskei M."/>
            <person name="Mos M."/>
            <person name="Mullins J."/>
            <person name="Nelson D.R."/>
            <person name="Nielsen J."/>
            <person name="Oakley B.R."/>
            <person name="Osmani S.A."/>
            <person name="Pakula T."/>
            <person name="Paszewski A."/>
            <person name="Paulsen I."/>
            <person name="Pilsyk S."/>
            <person name="Pocsi I."/>
            <person name="Punt P.J."/>
            <person name="Ram A.F."/>
            <person name="Ren Q."/>
            <person name="Robellet X."/>
            <person name="Robson G."/>
            <person name="Seiboth B."/>
            <person name="van Solingen P."/>
            <person name="Specht T."/>
            <person name="Sun J."/>
            <person name="Taheri-Talesh N."/>
            <person name="Takeshita N."/>
            <person name="Ussery D."/>
            <person name="vanKuyk P.A."/>
            <person name="Visser H."/>
            <person name="van de Vondervoort P.J."/>
            <person name="de Vries R.P."/>
            <person name="Walton J."/>
            <person name="Xiang X."/>
            <person name="Xiong Y."/>
            <person name="Zeng A.P."/>
            <person name="Brandt B.W."/>
            <person name="Cornell M.J."/>
            <person name="van den Hondel C.A."/>
            <person name="Visser J."/>
            <person name="Oliver S.G."/>
            <person name="Turner G."/>
        </authorList>
    </citation>
    <scope>GENOME REANNOTATION</scope>
    <source>
        <strain evidence="15">FGSC A4 / ATCC 38163 / CBS 112.46 / NRRL 194 / M139</strain>
    </source>
</reference>
<dbReference type="GeneID" id="2873399"/>
<evidence type="ECO:0000256" key="2">
    <source>
        <dbReference type="ARBA" id="ARBA00008682"/>
    </source>
</evidence>
<dbReference type="GO" id="GO:0006032">
    <property type="term" value="P:chitin catabolic process"/>
    <property type="evidence" value="ECO:0007669"/>
    <property type="project" value="UniProtKB-KW"/>
</dbReference>
<protein>
    <recommendedName>
        <fullName evidence="3">chitinase</fullName>
        <ecNumber evidence="3">3.2.1.14</ecNumber>
    </recommendedName>
</protein>
<dbReference type="EMBL" id="BN001302">
    <property type="protein sequence ID" value="CBF74964.1"/>
    <property type="molecule type" value="Genomic_DNA"/>
</dbReference>
<name>C8V5W8_EMENI</name>
<dbReference type="GO" id="GO:0008061">
    <property type="term" value="F:chitin binding"/>
    <property type="evidence" value="ECO:0007669"/>
    <property type="project" value="UniProtKB-KW"/>
</dbReference>
<dbReference type="OrthoDB" id="4508088at2759"/>
<dbReference type="PROSITE" id="PS51910">
    <property type="entry name" value="GH18_2"/>
    <property type="match status" value="1"/>
</dbReference>
<evidence type="ECO:0000256" key="3">
    <source>
        <dbReference type="ARBA" id="ARBA00012729"/>
    </source>
</evidence>
<feature type="transmembrane region" description="Helical" evidence="12">
    <location>
        <begin position="576"/>
        <end position="596"/>
    </location>
</feature>
<keyword evidence="7" id="KW-0843">Virulence</keyword>
<proteinExistence type="inferred from homology"/>
<gene>
    <name evidence="14" type="ORF">ANIA_10502</name>
</gene>
<dbReference type="STRING" id="227321.C8V5W8"/>
<dbReference type="PANTHER" id="PTHR47700:SF2">
    <property type="entry name" value="CHITINASE"/>
    <property type="match status" value="1"/>
</dbReference>
<dbReference type="InterPro" id="IPR001223">
    <property type="entry name" value="Glyco_hydro18_cat"/>
</dbReference>
<keyword evidence="10" id="KW-0624">Polysaccharide degradation</keyword>
<dbReference type="InterPro" id="IPR017853">
    <property type="entry name" value="GH"/>
</dbReference>
<evidence type="ECO:0000313" key="14">
    <source>
        <dbReference type="EMBL" id="CBF74964.1"/>
    </source>
</evidence>
<keyword evidence="9 11" id="KW-0326">Glycosidase</keyword>
<dbReference type="GO" id="GO:0008843">
    <property type="term" value="F:endochitinase activity"/>
    <property type="evidence" value="ECO:0007669"/>
    <property type="project" value="UniProtKB-EC"/>
</dbReference>
<dbReference type="PROSITE" id="PS01095">
    <property type="entry name" value="GH18_1"/>
    <property type="match status" value="1"/>
</dbReference>
<reference evidence="15" key="1">
    <citation type="journal article" date="2005" name="Nature">
        <title>Sequencing of Aspergillus nidulans and comparative analysis with A. fumigatus and A. oryzae.</title>
        <authorList>
            <person name="Galagan J.E."/>
            <person name="Calvo S.E."/>
            <person name="Cuomo C."/>
            <person name="Ma L.J."/>
            <person name="Wortman J.R."/>
            <person name="Batzoglou S."/>
            <person name="Lee S.I."/>
            <person name="Basturkmen M."/>
            <person name="Spevak C.C."/>
            <person name="Clutterbuck J."/>
            <person name="Kapitonov V."/>
            <person name="Jurka J."/>
            <person name="Scazzocchio C."/>
            <person name="Farman M."/>
            <person name="Butler J."/>
            <person name="Purcell S."/>
            <person name="Harris S."/>
            <person name="Braus G.H."/>
            <person name="Draht O."/>
            <person name="Busch S."/>
            <person name="D'Enfert C."/>
            <person name="Bouchier C."/>
            <person name="Goldman G.H."/>
            <person name="Bell-Pedersen D."/>
            <person name="Griffiths-Jones S."/>
            <person name="Doonan J.H."/>
            <person name="Yu J."/>
            <person name="Vienken K."/>
            <person name="Pain A."/>
            <person name="Freitag M."/>
            <person name="Selker E.U."/>
            <person name="Archer D.B."/>
            <person name="Penalva M.A."/>
            <person name="Oakley B.R."/>
            <person name="Momany M."/>
            <person name="Tanaka T."/>
            <person name="Kumagai T."/>
            <person name="Asai K."/>
            <person name="Machida M."/>
            <person name="Nierman W.C."/>
            <person name="Denning D.W."/>
            <person name="Caddick M."/>
            <person name="Hynes M."/>
            <person name="Paoletti M."/>
            <person name="Fischer R."/>
            <person name="Miller B."/>
            <person name="Dyer P."/>
            <person name="Sachs M.S."/>
            <person name="Osmani S.A."/>
            <person name="Birren B.W."/>
        </authorList>
    </citation>
    <scope>NUCLEOTIDE SEQUENCE [LARGE SCALE GENOMIC DNA]</scope>
    <source>
        <strain evidence="15">FGSC A4 / ATCC 38163 / CBS 112.46 / NRRL 194 / M139</strain>
    </source>
</reference>
<organism evidence="14 15">
    <name type="scientific">Emericella nidulans (strain FGSC A4 / ATCC 38163 / CBS 112.46 / NRRL 194 / M139)</name>
    <name type="common">Aspergillus nidulans</name>
    <dbReference type="NCBI Taxonomy" id="227321"/>
    <lineage>
        <taxon>Eukaryota</taxon>
        <taxon>Fungi</taxon>
        <taxon>Dikarya</taxon>
        <taxon>Ascomycota</taxon>
        <taxon>Pezizomycotina</taxon>
        <taxon>Eurotiomycetes</taxon>
        <taxon>Eurotiomycetidae</taxon>
        <taxon>Eurotiales</taxon>
        <taxon>Aspergillaceae</taxon>
        <taxon>Aspergillus</taxon>
        <taxon>Aspergillus subgen. Nidulantes</taxon>
    </lineage>
</organism>
<dbReference type="Pfam" id="PF00704">
    <property type="entry name" value="Glyco_hydro_18"/>
    <property type="match status" value="1"/>
</dbReference>
<dbReference type="InterPro" id="IPR029070">
    <property type="entry name" value="Chitinase_insertion_sf"/>
</dbReference>
<evidence type="ECO:0000256" key="1">
    <source>
        <dbReference type="ARBA" id="ARBA00000822"/>
    </source>
</evidence>
<dbReference type="EC" id="3.2.1.14" evidence="3"/>
<dbReference type="PANTHER" id="PTHR47700">
    <property type="entry name" value="V CHITINASE, PUTATIVE (AFU_ORTHOLOGUE AFUA_6G13720)-RELATED"/>
    <property type="match status" value="1"/>
</dbReference>
<dbReference type="VEuPathDB" id="FungiDB:AN10502"/>
<accession>C8V5W8</accession>
<dbReference type="SMART" id="SM00636">
    <property type="entry name" value="Glyco_18"/>
    <property type="match status" value="1"/>
</dbReference>
<dbReference type="Gene3D" id="3.10.50.10">
    <property type="match status" value="1"/>
</dbReference>
<evidence type="ECO:0000256" key="11">
    <source>
        <dbReference type="RuleBase" id="RU000489"/>
    </source>
</evidence>
<evidence type="ECO:0000256" key="9">
    <source>
        <dbReference type="ARBA" id="ARBA00023295"/>
    </source>
</evidence>
<evidence type="ECO:0000259" key="13">
    <source>
        <dbReference type="PROSITE" id="PS51910"/>
    </source>
</evidence>
<dbReference type="HOGENOM" id="CLU_001482_3_0_1"/>
<feature type="domain" description="GH18" evidence="13">
    <location>
        <begin position="1"/>
        <end position="206"/>
    </location>
</feature>
<keyword evidence="12" id="KW-0472">Membrane</keyword>
<evidence type="ECO:0000256" key="12">
    <source>
        <dbReference type="SAM" id="Phobius"/>
    </source>
</evidence>
<keyword evidence="12" id="KW-0812">Transmembrane</keyword>
<dbReference type="RefSeq" id="XP_050467390.1">
    <property type="nucleotide sequence ID" value="XM_050611354.1"/>
</dbReference>